<accession>W2TXH0</accession>
<dbReference type="OrthoDB" id="5851166at2759"/>
<reference evidence="2" key="1">
    <citation type="journal article" date="2014" name="Nat. Genet.">
        <title>Genome of the human hookworm Necator americanus.</title>
        <authorList>
            <person name="Tang Y.T."/>
            <person name="Gao X."/>
            <person name="Rosa B.A."/>
            <person name="Abubucker S."/>
            <person name="Hallsworth-Pepin K."/>
            <person name="Martin J."/>
            <person name="Tyagi R."/>
            <person name="Heizer E."/>
            <person name="Zhang X."/>
            <person name="Bhonagiri-Palsikar V."/>
            <person name="Minx P."/>
            <person name="Warren W.C."/>
            <person name="Wang Q."/>
            <person name="Zhan B."/>
            <person name="Hotez P.J."/>
            <person name="Sternberg P.W."/>
            <person name="Dougall A."/>
            <person name="Gaze S.T."/>
            <person name="Mulvenna J."/>
            <person name="Sotillo J."/>
            <person name="Ranganathan S."/>
            <person name="Rabelo E.M."/>
            <person name="Wilson R.K."/>
            <person name="Felgner P.L."/>
            <person name="Bethony J."/>
            <person name="Hawdon J.M."/>
            <person name="Gasser R.B."/>
            <person name="Loukas A."/>
            <person name="Mitreva M."/>
        </authorList>
    </citation>
    <scope>NUCLEOTIDE SEQUENCE [LARGE SCALE GENOMIC DNA]</scope>
</reference>
<dbReference type="AlphaFoldDB" id="W2TXH0"/>
<keyword evidence="2" id="KW-1185">Reference proteome</keyword>
<dbReference type="KEGG" id="nai:NECAME_05979"/>
<evidence type="ECO:0000313" key="2">
    <source>
        <dbReference type="Proteomes" id="UP000053676"/>
    </source>
</evidence>
<protein>
    <submittedName>
        <fullName evidence="1">Uncharacterized protein</fullName>
    </submittedName>
</protein>
<name>W2TXH0_NECAM</name>
<sequence>MPLMRGYNHFDNLNYTITAIPQFGGSPAHLSTFLNEYHFYSASYDTNGRFIHKTPSGCSISHRMNMTIDNPEDCEYLSLRNSKTVSKKKRSRMRLALKELLGRSARSSGRDLFRHYSSREKEYRSESPRNRHHSVAVACNSAGISSKDNVCCTTSTSEVVFCADEPRFQRRRHYQIKDNFVVQNLGVLEPKGVDFSGRLAIKRSKDAFVNSHEWTLSRSVSELRLLQGSNGVKSLKDIYHKIRLPIIILECPVKH</sequence>
<organism evidence="1 2">
    <name type="scientific">Necator americanus</name>
    <name type="common">Human hookworm</name>
    <dbReference type="NCBI Taxonomy" id="51031"/>
    <lineage>
        <taxon>Eukaryota</taxon>
        <taxon>Metazoa</taxon>
        <taxon>Ecdysozoa</taxon>
        <taxon>Nematoda</taxon>
        <taxon>Chromadorea</taxon>
        <taxon>Rhabditida</taxon>
        <taxon>Rhabditina</taxon>
        <taxon>Rhabditomorpha</taxon>
        <taxon>Strongyloidea</taxon>
        <taxon>Ancylostomatidae</taxon>
        <taxon>Bunostominae</taxon>
        <taxon>Necator</taxon>
    </lineage>
</organism>
<dbReference type="EMBL" id="KI657565">
    <property type="protein sequence ID" value="ETN86364.1"/>
    <property type="molecule type" value="Genomic_DNA"/>
</dbReference>
<gene>
    <name evidence="1" type="ORF">NECAME_05979</name>
</gene>
<evidence type="ECO:0000313" key="1">
    <source>
        <dbReference type="EMBL" id="ETN86364.1"/>
    </source>
</evidence>
<proteinExistence type="predicted"/>
<dbReference type="Proteomes" id="UP000053676">
    <property type="component" value="Unassembled WGS sequence"/>
</dbReference>